<evidence type="ECO:0000313" key="4">
    <source>
        <dbReference type="Proteomes" id="UP000176863"/>
    </source>
</evidence>
<evidence type="ECO:0000256" key="1">
    <source>
        <dbReference type="SAM" id="Phobius"/>
    </source>
</evidence>
<gene>
    <name evidence="3" type="ORF">A2851_05675</name>
</gene>
<protein>
    <recommendedName>
        <fullName evidence="2">Bacterial spore germination immunoglobulin-like domain-containing protein</fullName>
    </recommendedName>
</protein>
<dbReference type="STRING" id="1798480.A2851_05675"/>
<keyword evidence="1" id="KW-0812">Transmembrane</keyword>
<feature type="transmembrane region" description="Helical" evidence="1">
    <location>
        <begin position="6"/>
        <end position="25"/>
    </location>
</feature>
<dbReference type="Proteomes" id="UP000176863">
    <property type="component" value="Unassembled WGS sequence"/>
</dbReference>
<name>A0A1F6CV28_9BACT</name>
<accession>A0A1F6CV28</accession>
<sequence>MSTRAWWSIIILLLIIIVVLSWFLFTTPAYAPTYTATSTSQIPTTITPQPATAKVVVDTPKADQSVPRTFTVTGRAIGQWFFEASFPIQVRDKDNSKVGQAIAQAQGDWMTTELVPFTATITVSGYSGPATLVLLKDNPSGMPENDDAVEIPIIVQ</sequence>
<dbReference type="EMBL" id="MFKT01000019">
    <property type="protein sequence ID" value="OGG53026.1"/>
    <property type="molecule type" value="Genomic_DNA"/>
</dbReference>
<comment type="caution">
    <text evidence="3">The sequence shown here is derived from an EMBL/GenBank/DDBJ whole genome shotgun (WGS) entry which is preliminary data.</text>
</comment>
<evidence type="ECO:0000259" key="2">
    <source>
        <dbReference type="Pfam" id="PF10648"/>
    </source>
</evidence>
<feature type="domain" description="Bacterial spore germination immunoglobulin-like" evidence="2">
    <location>
        <begin position="55"/>
        <end position="141"/>
    </location>
</feature>
<proteinExistence type="predicted"/>
<dbReference type="Pfam" id="PF10648">
    <property type="entry name" value="Gmad2"/>
    <property type="match status" value="1"/>
</dbReference>
<dbReference type="InterPro" id="IPR018911">
    <property type="entry name" value="Gmad2_Ig-like_dom"/>
</dbReference>
<dbReference type="AlphaFoldDB" id="A0A1F6CV28"/>
<keyword evidence="1" id="KW-1133">Transmembrane helix</keyword>
<organism evidence="3 4">
    <name type="scientific">Candidatus Kaiserbacteria bacterium RIFCSPHIGHO2_01_FULL_53_29</name>
    <dbReference type="NCBI Taxonomy" id="1798480"/>
    <lineage>
        <taxon>Bacteria</taxon>
        <taxon>Candidatus Kaiseribacteriota</taxon>
    </lineage>
</organism>
<keyword evidence="1" id="KW-0472">Membrane</keyword>
<evidence type="ECO:0000313" key="3">
    <source>
        <dbReference type="EMBL" id="OGG53026.1"/>
    </source>
</evidence>
<reference evidence="3 4" key="1">
    <citation type="journal article" date="2016" name="Nat. Commun.">
        <title>Thousands of microbial genomes shed light on interconnected biogeochemical processes in an aquifer system.</title>
        <authorList>
            <person name="Anantharaman K."/>
            <person name="Brown C.T."/>
            <person name="Hug L.A."/>
            <person name="Sharon I."/>
            <person name="Castelle C.J."/>
            <person name="Probst A.J."/>
            <person name="Thomas B.C."/>
            <person name="Singh A."/>
            <person name="Wilkins M.J."/>
            <person name="Karaoz U."/>
            <person name="Brodie E.L."/>
            <person name="Williams K.H."/>
            <person name="Hubbard S.S."/>
            <person name="Banfield J.F."/>
        </authorList>
    </citation>
    <scope>NUCLEOTIDE SEQUENCE [LARGE SCALE GENOMIC DNA]</scope>
</reference>